<dbReference type="InterPro" id="IPR021850">
    <property type="entry name" value="Symplekin/Pta1"/>
</dbReference>
<comment type="subcellular location">
    <subcellularLocation>
        <location evidence="1">Nucleus</location>
    </subcellularLocation>
</comment>
<keyword evidence="2" id="KW-0507">mRNA processing</keyword>
<proteinExistence type="predicted"/>
<dbReference type="EMBL" id="JADBJN010000002">
    <property type="protein sequence ID" value="KAG5676157.1"/>
    <property type="molecule type" value="Genomic_DNA"/>
</dbReference>
<dbReference type="PANTHER" id="PTHR15245:SF20">
    <property type="entry name" value="SYMPLEKIN"/>
    <property type="match status" value="1"/>
</dbReference>
<evidence type="ECO:0000256" key="3">
    <source>
        <dbReference type="ARBA" id="ARBA00023242"/>
    </source>
</evidence>
<evidence type="ECO:0000256" key="4">
    <source>
        <dbReference type="SAM" id="Coils"/>
    </source>
</evidence>
<keyword evidence="9" id="KW-1185">Reference proteome</keyword>
<gene>
    <name evidence="8" type="ORF">PVAND_006006</name>
</gene>
<organism evidence="8 9">
    <name type="scientific">Polypedilum vanderplanki</name>
    <name type="common">Sleeping chironomid midge</name>
    <dbReference type="NCBI Taxonomy" id="319348"/>
    <lineage>
        <taxon>Eukaryota</taxon>
        <taxon>Metazoa</taxon>
        <taxon>Ecdysozoa</taxon>
        <taxon>Arthropoda</taxon>
        <taxon>Hexapoda</taxon>
        <taxon>Insecta</taxon>
        <taxon>Pterygota</taxon>
        <taxon>Neoptera</taxon>
        <taxon>Endopterygota</taxon>
        <taxon>Diptera</taxon>
        <taxon>Nematocera</taxon>
        <taxon>Chironomoidea</taxon>
        <taxon>Chironomidae</taxon>
        <taxon>Chironominae</taxon>
        <taxon>Polypedilum</taxon>
        <taxon>Polypedilum</taxon>
    </lineage>
</organism>
<dbReference type="InterPro" id="IPR032460">
    <property type="entry name" value="Symplekin/Pta1_N"/>
</dbReference>
<evidence type="ECO:0000256" key="2">
    <source>
        <dbReference type="ARBA" id="ARBA00022664"/>
    </source>
</evidence>
<dbReference type="OrthoDB" id="331600at2759"/>
<feature type="coiled-coil region" evidence="4">
    <location>
        <begin position="344"/>
        <end position="383"/>
    </location>
</feature>
<reference evidence="8" key="1">
    <citation type="submission" date="2021-03" db="EMBL/GenBank/DDBJ databases">
        <title>Chromosome level genome of the anhydrobiotic midge Polypedilum vanderplanki.</title>
        <authorList>
            <person name="Yoshida Y."/>
            <person name="Kikawada T."/>
            <person name="Gusev O."/>
        </authorList>
    </citation>
    <scope>NUCLEOTIDE SEQUENCE</scope>
    <source>
        <strain evidence="8">NIAS01</strain>
        <tissue evidence="8">Whole body or cell culture</tissue>
    </source>
</reference>
<feature type="domain" description="Symplekin/Pta1 N-terminal" evidence="6">
    <location>
        <begin position="120"/>
        <end position="335"/>
    </location>
</feature>
<feature type="domain" description="Symplekin C-terminal" evidence="7">
    <location>
        <begin position="879"/>
        <end position="1057"/>
    </location>
</feature>
<dbReference type="SUPFAM" id="SSF48371">
    <property type="entry name" value="ARM repeat"/>
    <property type="match status" value="1"/>
</dbReference>
<evidence type="ECO:0000313" key="8">
    <source>
        <dbReference type="EMBL" id="KAG5676157.1"/>
    </source>
</evidence>
<evidence type="ECO:0008006" key="10">
    <source>
        <dbReference type="Google" id="ProtNLM"/>
    </source>
</evidence>
<dbReference type="Pfam" id="PF11935">
    <property type="entry name" value="SYMPK_PTA1_N"/>
    <property type="match status" value="1"/>
</dbReference>
<name>A0A9J6C2Q0_POLVA</name>
<accession>A0A9J6C2Q0</accession>
<dbReference type="Gene3D" id="1.25.10.10">
    <property type="entry name" value="Leucine-rich Repeat Variant"/>
    <property type="match status" value="1"/>
</dbReference>
<dbReference type="InterPro" id="IPR011989">
    <property type="entry name" value="ARM-like"/>
</dbReference>
<dbReference type="GO" id="GO:0006397">
    <property type="term" value="P:mRNA processing"/>
    <property type="evidence" value="ECO:0007669"/>
    <property type="project" value="UniProtKB-KW"/>
</dbReference>
<keyword evidence="4" id="KW-0175">Coiled coil</keyword>
<evidence type="ECO:0000259" key="6">
    <source>
        <dbReference type="Pfam" id="PF11935"/>
    </source>
</evidence>
<dbReference type="GO" id="GO:0005847">
    <property type="term" value="C:mRNA cleavage and polyadenylation specificity factor complex"/>
    <property type="evidence" value="ECO:0007669"/>
    <property type="project" value="TreeGrafter"/>
</dbReference>
<dbReference type="InterPro" id="IPR022075">
    <property type="entry name" value="Symplekin_C"/>
</dbReference>
<dbReference type="Proteomes" id="UP001107558">
    <property type="component" value="Chromosome 2"/>
</dbReference>
<sequence>MASIIPGLLIDESETPFSQEDVVRARTSIMENLNQLLTASSPSTKIELVTKIQEQVLKWAPAMRVLEEVIDDVLALSLDQNQDVKKSIINFIEEVCKQRIRMLPKVIKCLTMLLREESAMVIKRVMQACGTIYKATLQWMCTSEDVTEEMNECWDQLCFIKLQILDMIDHENDGIRTNAIKFLEIVVLLQTHSDDDSMKRENDFSLDDVPLTLAHIRRRKLEEEAVNIFDLLLKFHGASHISSVNLIACTGTLCTIAKMRPKLMGQVVEALKLLHSNLPPTLTNSQVASVRKNLKMQFVNLLKQPASYEWRSMIVPILSDLGASQNEINRAIPKMSQSELLKRKQKAQENEDIRKAKVARLELEEKERTAQELAILKEMEDDELILEQERKCELINEKFIADAIKSIDVASQLVINSMINLPDKIPAEFIKNYQPATTVLSIQDQINIIAKTFASQLTELKLGPGAKELLEVKPLKSKTSLKEDKISKEDDDEEYQKDETTRKLRETLARVKHQPKMKQRIKTLKLHEITKPLPKELKHQFLNDAVRKILNCERQAVIGGAGFKRKKIITVFASTFMPSVREIIMEYIMENIVKRFDLAFMWLFEEYSLMQGFTRFSYVKSEHKHDYAYNRLLAEFILKIFNRGTEFRERESLLKRLYLEAPLISDESIDILTRISEHDDLYECGLVLLKDLLIRRPPKEEQLLMTLLKFAVHQKTSIREKAIENVMIVYNMHQILVENIEIFAIKLVKMLEKPTPTSDVLNILSMQNENVEAWTEDMIKSCLNLYLTILPYNEMLLPGLVPVYVESTSDVKRVILRSIEVPIKKLGTDSKEIFKILETCAKGTETLVTRIIYILTETQTPSLEMVEKVKNLYNTKLNDVRILIPIILHIPKKEIIAALPKFLKLNPQLMKDVFLRLLGVKNDALKSNLQPITPTELLVALHAIDTSQAELRLIVKATSLCLAEKEVYTHEVLGVVMQQLVEMNPLPTLLMRTVIQSHTMYPRLSGFITNLLQRLIVKQVWKNKLIWDGFVKCCQRLQCMGVLVQLPTAQLQDALTICPDLKNPLIEYAREMNKHQMGHVTQNILDILGEGQSSTTGAIKSEPMDVDADAAPPGI</sequence>
<evidence type="ECO:0000259" key="7">
    <source>
        <dbReference type="Pfam" id="PF12295"/>
    </source>
</evidence>
<dbReference type="AlphaFoldDB" id="A0A9J6C2Q0"/>
<protein>
    <recommendedName>
        <fullName evidence="10">Symplekin</fullName>
    </recommendedName>
</protein>
<evidence type="ECO:0000256" key="1">
    <source>
        <dbReference type="ARBA" id="ARBA00004123"/>
    </source>
</evidence>
<evidence type="ECO:0000256" key="5">
    <source>
        <dbReference type="SAM" id="MobiDB-lite"/>
    </source>
</evidence>
<dbReference type="PANTHER" id="PTHR15245">
    <property type="entry name" value="SYMPLEKIN-RELATED"/>
    <property type="match status" value="1"/>
</dbReference>
<dbReference type="InterPro" id="IPR016024">
    <property type="entry name" value="ARM-type_fold"/>
</dbReference>
<comment type="caution">
    <text evidence="8">The sequence shown here is derived from an EMBL/GenBank/DDBJ whole genome shotgun (WGS) entry which is preliminary data.</text>
</comment>
<keyword evidence="3" id="KW-0539">Nucleus</keyword>
<evidence type="ECO:0000313" key="9">
    <source>
        <dbReference type="Proteomes" id="UP001107558"/>
    </source>
</evidence>
<feature type="region of interest" description="Disordered" evidence="5">
    <location>
        <begin position="1095"/>
        <end position="1115"/>
    </location>
</feature>
<dbReference type="Pfam" id="PF12295">
    <property type="entry name" value="Symplekin_C"/>
    <property type="match status" value="1"/>
</dbReference>